<feature type="region of interest" description="Disordered" evidence="2">
    <location>
        <begin position="75"/>
        <end position="96"/>
    </location>
</feature>
<comment type="similarity">
    <text evidence="1">Belongs to the PPDPF family.</text>
</comment>
<dbReference type="Proteomes" id="UP000269945">
    <property type="component" value="Unassembled WGS sequence"/>
</dbReference>
<protein>
    <submittedName>
        <fullName evidence="3">Uncharacterized protein</fullName>
    </submittedName>
</protein>
<dbReference type="GO" id="GO:0030154">
    <property type="term" value="P:cell differentiation"/>
    <property type="evidence" value="ECO:0007669"/>
    <property type="project" value="InterPro"/>
</dbReference>
<keyword evidence="4" id="KW-1185">Reference proteome</keyword>
<proteinExistence type="inferred from homology"/>
<sequence length="96" mass="10632">MAAIPSSILLVDIHNYHLYPLGSTSSISSCRSAEYPGEAILHHTGLLKAHQCHWWASFFLGKSTLLFMARVLESPECSESSQTSRAPSPVTWETAW</sequence>
<reference evidence="3 4" key="1">
    <citation type="submission" date="2018-10" db="EMBL/GenBank/DDBJ databases">
        <authorList>
            <person name="Ekblom R."/>
            <person name="Jareborg N."/>
        </authorList>
    </citation>
    <scope>NUCLEOTIDE SEQUENCE [LARGE SCALE GENOMIC DNA]</scope>
    <source>
        <tissue evidence="3">Muscle</tissue>
    </source>
</reference>
<organism evidence="3 4">
    <name type="scientific">Gulo gulo</name>
    <name type="common">Wolverine</name>
    <name type="synonym">Gluton</name>
    <dbReference type="NCBI Taxonomy" id="48420"/>
    <lineage>
        <taxon>Eukaryota</taxon>
        <taxon>Metazoa</taxon>
        <taxon>Chordata</taxon>
        <taxon>Craniata</taxon>
        <taxon>Vertebrata</taxon>
        <taxon>Euteleostomi</taxon>
        <taxon>Mammalia</taxon>
        <taxon>Eutheria</taxon>
        <taxon>Laurasiatheria</taxon>
        <taxon>Carnivora</taxon>
        <taxon>Caniformia</taxon>
        <taxon>Musteloidea</taxon>
        <taxon>Mustelidae</taxon>
        <taxon>Guloninae</taxon>
        <taxon>Gulo</taxon>
    </lineage>
</organism>
<evidence type="ECO:0000256" key="1">
    <source>
        <dbReference type="ARBA" id="ARBA00006609"/>
    </source>
</evidence>
<dbReference type="InterPro" id="IPR026754">
    <property type="entry name" value="PPDPF"/>
</dbReference>
<dbReference type="AlphaFoldDB" id="A0A9X9LSD9"/>
<feature type="compositionally biased region" description="Polar residues" evidence="2">
    <location>
        <begin position="77"/>
        <end position="86"/>
    </location>
</feature>
<dbReference type="PANTHER" id="PTHR14572">
    <property type="entry name" value="PANCREATIC PROGENITOR CELL DIFFERENTIATION AND PROLIFERATION FACTOR"/>
    <property type="match status" value="1"/>
</dbReference>
<dbReference type="PRINTS" id="PR02071">
    <property type="entry name" value="PPDPFACTOR"/>
</dbReference>
<dbReference type="EMBL" id="CYRY02014438">
    <property type="protein sequence ID" value="VCW84501.1"/>
    <property type="molecule type" value="Genomic_DNA"/>
</dbReference>
<name>A0A9X9LSD9_GULGU</name>
<evidence type="ECO:0000313" key="4">
    <source>
        <dbReference type="Proteomes" id="UP000269945"/>
    </source>
</evidence>
<accession>A0A9X9LSD9</accession>
<evidence type="ECO:0000256" key="2">
    <source>
        <dbReference type="SAM" id="MobiDB-lite"/>
    </source>
</evidence>
<gene>
    <name evidence="3" type="ORF">BN2614_LOCUS2</name>
</gene>
<dbReference type="Pfam" id="PF15060">
    <property type="entry name" value="PPDFL"/>
    <property type="match status" value="1"/>
</dbReference>
<evidence type="ECO:0000313" key="3">
    <source>
        <dbReference type="EMBL" id="VCW84501.1"/>
    </source>
</evidence>
<comment type="caution">
    <text evidence="3">The sequence shown here is derived from an EMBL/GenBank/DDBJ whole genome shotgun (WGS) entry which is preliminary data.</text>
</comment>